<dbReference type="OrthoDB" id="350602at2"/>
<evidence type="ECO:0000313" key="5">
    <source>
        <dbReference type="EMBL" id="GAF37281.1"/>
    </source>
</evidence>
<dbReference type="Proteomes" id="UP000051966">
    <property type="component" value="Unassembled WGS sequence"/>
</dbReference>
<dbReference type="SUPFAM" id="SSF46973">
    <property type="entry name" value="Enzyme IIa from lactose specific PTS, IIa-lac"/>
    <property type="match status" value="1"/>
</dbReference>
<evidence type="ECO:0000313" key="6">
    <source>
        <dbReference type="EMBL" id="KRM10332.1"/>
    </source>
</evidence>
<keyword evidence="2" id="KW-0762">Sugar transport</keyword>
<evidence type="ECO:0000313" key="8">
    <source>
        <dbReference type="Proteomes" id="UP000051966"/>
    </source>
</evidence>
<keyword evidence="3" id="KW-0808">Transferase</keyword>
<dbReference type="EMBL" id="AZFY01000032">
    <property type="protein sequence ID" value="KRM10332.1"/>
    <property type="molecule type" value="Genomic_DNA"/>
</dbReference>
<dbReference type="RefSeq" id="WP_035180459.1">
    <property type="nucleotide sequence ID" value="NZ_AZFY01000032.1"/>
</dbReference>
<dbReference type="GO" id="GO:0016740">
    <property type="term" value="F:transferase activity"/>
    <property type="evidence" value="ECO:0007669"/>
    <property type="project" value="UniProtKB-KW"/>
</dbReference>
<dbReference type="EMBL" id="BAKI01000028">
    <property type="protein sequence ID" value="GAF37281.1"/>
    <property type="molecule type" value="Genomic_DNA"/>
</dbReference>
<dbReference type="Pfam" id="PF02255">
    <property type="entry name" value="PTS_IIA"/>
    <property type="match status" value="1"/>
</dbReference>
<dbReference type="Gene3D" id="1.20.58.80">
    <property type="entry name" value="Phosphotransferase system, lactose/cellobiose-type IIA subunit"/>
    <property type="match status" value="1"/>
</dbReference>
<reference evidence="6 8" key="2">
    <citation type="journal article" date="2015" name="Genome Announc.">
        <title>Expanding the biotechnology potential of lactobacilli through comparative genomics of 213 strains and associated genera.</title>
        <authorList>
            <person name="Sun Z."/>
            <person name="Harris H.M."/>
            <person name="McCann A."/>
            <person name="Guo C."/>
            <person name="Argimon S."/>
            <person name="Zhang W."/>
            <person name="Yang X."/>
            <person name="Jeffery I.B."/>
            <person name="Cooney J.C."/>
            <person name="Kagawa T.F."/>
            <person name="Liu W."/>
            <person name="Song Y."/>
            <person name="Salvetti E."/>
            <person name="Wrobel A."/>
            <person name="Rasinkangas P."/>
            <person name="Parkhill J."/>
            <person name="Rea M.C."/>
            <person name="O'Sullivan O."/>
            <person name="Ritari J."/>
            <person name="Douillard F.P."/>
            <person name="Paul Ross R."/>
            <person name="Yang R."/>
            <person name="Briner A.E."/>
            <person name="Felis G.E."/>
            <person name="de Vos W.M."/>
            <person name="Barrangou R."/>
            <person name="Klaenhammer T.R."/>
            <person name="Caufield P.W."/>
            <person name="Cui Y."/>
            <person name="Zhang H."/>
            <person name="O'Toole P.W."/>
        </authorList>
    </citation>
    <scope>NUCLEOTIDE SEQUENCE [LARGE SCALE GENOMIC DNA]</scope>
    <source>
        <strain evidence="6 8">DSM 18382</strain>
    </source>
</reference>
<gene>
    <name evidence="6" type="ORF">FD41_GL002129</name>
    <name evidence="5" type="ORF">JCM14108_2300</name>
</gene>
<dbReference type="AlphaFoldDB" id="X0PKR3"/>
<dbReference type="InterPro" id="IPR003188">
    <property type="entry name" value="PTS_IIA_lac/cel"/>
</dbReference>
<dbReference type="STRING" id="1423743.FD41_GL002129"/>
<evidence type="ECO:0008006" key="9">
    <source>
        <dbReference type="Google" id="ProtNLM"/>
    </source>
</evidence>
<dbReference type="PANTHER" id="PTHR34382:SF7">
    <property type="entry name" value="PTS SYSTEM N,N'-DIACETYLCHITOBIOSE-SPECIFIC EIIA COMPONENT"/>
    <property type="match status" value="1"/>
</dbReference>
<evidence type="ECO:0000256" key="2">
    <source>
        <dbReference type="ARBA" id="ARBA00022597"/>
    </source>
</evidence>
<evidence type="ECO:0000256" key="4">
    <source>
        <dbReference type="ARBA" id="ARBA00022683"/>
    </source>
</evidence>
<name>X0PKR3_9LACO</name>
<evidence type="ECO:0000256" key="3">
    <source>
        <dbReference type="ARBA" id="ARBA00022679"/>
    </source>
</evidence>
<keyword evidence="4" id="KW-0598">Phosphotransferase system</keyword>
<organism evidence="5 7">
    <name type="scientific">Lentilactobacillus farraginis DSM 18382 = JCM 14108</name>
    <dbReference type="NCBI Taxonomy" id="1423743"/>
    <lineage>
        <taxon>Bacteria</taxon>
        <taxon>Bacillati</taxon>
        <taxon>Bacillota</taxon>
        <taxon>Bacilli</taxon>
        <taxon>Lactobacillales</taxon>
        <taxon>Lactobacillaceae</taxon>
        <taxon>Lentilactobacillus</taxon>
    </lineage>
</organism>
<evidence type="ECO:0000313" key="7">
    <source>
        <dbReference type="Proteomes" id="UP000019488"/>
    </source>
</evidence>
<proteinExistence type="predicted"/>
<reference evidence="5" key="1">
    <citation type="journal article" date="2014" name="Genome Announc.">
        <title>Draft Genome Sequences of Two Lactobacillus Strains, L. farraginis JCM 14108T and L. composti JCM 14202T, Isolated from Compost of Distilled Shochu Residue.</title>
        <authorList>
            <person name="Yuki M."/>
            <person name="Oshima K."/>
            <person name="Suda W."/>
            <person name="Kitahara M."/>
            <person name="Kitamura K."/>
            <person name="Iida T."/>
            <person name="Hattori M."/>
            <person name="Ohkuma M."/>
        </authorList>
    </citation>
    <scope>NUCLEOTIDE SEQUENCE [LARGE SCALE GENOMIC DNA]</scope>
    <source>
        <strain evidence="5">JCM 14108</strain>
    </source>
</reference>
<dbReference type="GO" id="GO:0009401">
    <property type="term" value="P:phosphoenolpyruvate-dependent sugar phosphotransferase system"/>
    <property type="evidence" value="ECO:0007669"/>
    <property type="project" value="UniProtKB-KW"/>
</dbReference>
<keyword evidence="8" id="KW-1185">Reference proteome</keyword>
<dbReference type="Proteomes" id="UP000019488">
    <property type="component" value="Unassembled WGS sequence"/>
</dbReference>
<sequence length="104" mass="11878">MNDDELNQLAMAMLTNAGHAKKILADLLAHIEECAHASNNIEKELTEASDWLRKAHLKQNQVMQHADKLQYSLLLTHAQDTLMNTETIYFLVKRLLPLILNSKK</sequence>
<dbReference type="eggNOG" id="ENOG5032N7P">
    <property type="taxonomic scope" value="Bacteria"/>
</dbReference>
<dbReference type="PANTHER" id="PTHR34382">
    <property type="entry name" value="PTS SYSTEM N,N'-DIACETYLCHITOBIOSE-SPECIFIC EIIA COMPONENT"/>
    <property type="match status" value="1"/>
</dbReference>
<comment type="caution">
    <text evidence="5">The sequence shown here is derived from an EMBL/GenBank/DDBJ whole genome shotgun (WGS) entry which is preliminary data.</text>
</comment>
<keyword evidence="1" id="KW-0813">Transport</keyword>
<evidence type="ECO:0000256" key="1">
    <source>
        <dbReference type="ARBA" id="ARBA00022448"/>
    </source>
</evidence>
<dbReference type="InterPro" id="IPR036542">
    <property type="entry name" value="PTS_IIA_lac/cel_sf"/>
</dbReference>
<accession>X0PKR3</accession>
<protein>
    <recommendedName>
        <fullName evidence="9">PTS system, cellobiose-specific IIA component</fullName>
    </recommendedName>
</protein>
<dbReference type="PATRIC" id="fig|1423743.5.peg.2189"/>